<dbReference type="AlphaFoldDB" id="A0A9D4KSI8"/>
<dbReference type="Proteomes" id="UP000828390">
    <property type="component" value="Unassembled WGS sequence"/>
</dbReference>
<organism evidence="1 2">
    <name type="scientific">Dreissena polymorpha</name>
    <name type="common">Zebra mussel</name>
    <name type="synonym">Mytilus polymorpha</name>
    <dbReference type="NCBI Taxonomy" id="45954"/>
    <lineage>
        <taxon>Eukaryota</taxon>
        <taxon>Metazoa</taxon>
        <taxon>Spiralia</taxon>
        <taxon>Lophotrochozoa</taxon>
        <taxon>Mollusca</taxon>
        <taxon>Bivalvia</taxon>
        <taxon>Autobranchia</taxon>
        <taxon>Heteroconchia</taxon>
        <taxon>Euheterodonta</taxon>
        <taxon>Imparidentia</taxon>
        <taxon>Neoheterodontei</taxon>
        <taxon>Myida</taxon>
        <taxon>Dreissenoidea</taxon>
        <taxon>Dreissenidae</taxon>
        <taxon>Dreissena</taxon>
    </lineage>
</organism>
<reference evidence="1" key="1">
    <citation type="journal article" date="2019" name="bioRxiv">
        <title>The Genome of the Zebra Mussel, Dreissena polymorpha: A Resource for Invasive Species Research.</title>
        <authorList>
            <person name="McCartney M.A."/>
            <person name="Auch B."/>
            <person name="Kono T."/>
            <person name="Mallez S."/>
            <person name="Zhang Y."/>
            <person name="Obille A."/>
            <person name="Becker A."/>
            <person name="Abrahante J.E."/>
            <person name="Garbe J."/>
            <person name="Badalamenti J.P."/>
            <person name="Herman A."/>
            <person name="Mangelson H."/>
            <person name="Liachko I."/>
            <person name="Sullivan S."/>
            <person name="Sone E.D."/>
            <person name="Koren S."/>
            <person name="Silverstein K.A.T."/>
            <person name="Beckman K.B."/>
            <person name="Gohl D.M."/>
        </authorList>
    </citation>
    <scope>NUCLEOTIDE SEQUENCE</scope>
    <source>
        <strain evidence="1">Duluth1</strain>
        <tissue evidence="1">Whole animal</tissue>
    </source>
</reference>
<dbReference type="EMBL" id="JAIWYP010000003">
    <property type="protein sequence ID" value="KAH3844923.1"/>
    <property type="molecule type" value="Genomic_DNA"/>
</dbReference>
<evidence type="ECO:0000313" key="1">
    <source>
        <dbReference type="EMBL" id="KAH3844923.1"/>
    </source>
</evidence>
<proteinExistence type="predicted"/>
<reference evidence="1" key="2">
    <citation type="submission" date="2020-11" db="EMBL/GenBank/DDBJ databases">
        <authorList>
            <person name="McCartney M.A."/>
            <person name="Auch B."/>
            <person name="Kono T."/>
            <person name="Mallez S."/>
            <person name="Becker A."/>
            <person name="Gohl D.M."/>
            <person name="Silverstein K.A.T."/>
            <person name="Koren S."/>
            <person name="Bechman K.B."/>
            <person name="Herman A."/>
            <person name="Abrahante J.E."/>
            <person name="Garbe J."/>
        </authorList>
    </citation>
    <scope>NUCLEOTIDE SEQUENCE</scope>
    <source>
        <strain evidence="1">Duluth1</strain>
        <tissue evidence="1">Whole animal</tissue>
    </source>
</reference>
<sequence>MQHQYGTRTLGPTSTSLRKCKEGLLDSAQATSNKPAASYYQLVFTQKATRTGSLYPLQASMPTTTRSFPLASASGTAYQKRR</sequence>
<protein>
    <submittedName>
        <fullName evidence="1">Uncharacterized protein</fullName>
    </submittedName>
</protein>
<evidence type="ECO:0000313" key="2">
    <source>
        <dbReference type="Proteomes" id="UP000828390"/>
    </source>
</evidence>
<gene>
    <name evidence="1" type="ORF">DPMN_087189</name>
</gene>
<name>A0A9D4KSI8_DREPO</name>
<accession>A0A9D4KSI8</accession>
<comment type="caution">
    <text evidence="1">The sequence shown here is derived from an EMBL/GenBank/DDBJ whole genome shotgun (WGS) entry which is preliminary data.</text>
</comment>
<keyword evidence="2" id="KW-1185">Reference proteome</keyword>